<dbReference type="InterPro" id="IPR052787">
    <property type="entry name" value="MAVS"/>
</dbReference>
<feature type="domain" description="Fibronectin type-III" evidence="2">
    <location>
        <begin position="943"/>
        <end position="1046"/>
    </location>
</feature>
<feature type="compositionally biased region" description="Polar residues" evidence="1">
    <location>
        <begin position="440"/>
        <end position="451"/>
    </location>
</feature>
<protein>
    <recommendedName>
        <fullName evidence="2">Fibronectin type-III domain-containing protein</fullName>
    </recommendedName>
</protein>
<sequence>MADTAQQSTVRQTIKRSASERDDENDNISPTQEALRTKQSMKSAVNALRKYLTEQGLSPTFEEYDSKVLDYTLAKFYTEARQENGELYRKTSLYSLRSGISRHMLNHNVDIVNGENFKESKGVFKAVCAGLKTLGMDTVDHVPCISDADLQKLYNYFDVNDSTGLQEKVFVDLMLYLLKNKKNRGRYEFRNMKISEFGIGKDVTNITKKGLGFVHIVSGGLSLDNGADNVMYERPGDEFCPYKSFVSYIDKLDGSCDTLFQRPIRDGKSMKGGKWYDGNPLGHNTLGTLMQTISEKAELSRRYTNSSLNITSTYLLDSGEIKNFTSIKNKPIETDRDIFKDIKIERDDGDNVCDLGLYVPVESFPSSTNTKATDENTNANHLNADLKKLVRMYVKEVMESHKMEMLNFIKEDILEELDKWKKEIQVLKKEINDLSKIPDCSNTNPAQPSDNNEIDSLGTPPSTSGLKISKIISLNKSIKSEPESDSTDSMAWDQVTDECADHNNISKKTMLVTSGISDSIPSNISNTGVVLTTSTSQRNTSTSDTSPPNKMPRLDTYSKNDSLRTAVEDLQKLKADMQKEDQANIVQNIQQLNTLPQTIQFNTIPQNVKQFNLVPQNILSNATASNVTTDNVQKQTISSGSAQSSLRNISNFGSILLPQQQLNTFQQTRMPVSIFKPNMISPSQVSYPLGQAMIPPGASIILRDGQTVNLLQPGMQGTTAVTNTVTPLTASSKLSQICQQAVVTGTKSMPLVAQQSPTFAAQSVKNQVNSLQADPLKAVSANHPKTMLRNSPVVLITKNIPTTEHSLSPSAVKQSPSVVKQSPSPVKQSQSTVQLSSTTTVTKKSTPVVITTGSSAAKQPTNEPPILVIRSEDIPSISTGKNGNNSKKASGVVKSSTTVSNDDDDEVHEVVDLIKHPAPLPAAPPYSANDAQGQRRKFQGMLPPKPILKISYNNKGIVLSWNFTRNLMLYSEIESYQLYSYQEGDHSPDTELWTLAGELKALPLPMACTLSHFQHGYKYHFAVRAIDVYKRYCAFSETVSIQLPSNK</sequence>
<keyword evidence="4" id="KW-1185">Reference proteome</keyword>
<dbReference type="AlphaFoldDB" id="A0AAN8G3Q3"/>
<dbReference type="PANTHER" id="PTHR21446">
    <property type="entry name" value="DUF3504 DOMAIN-CONTAINING PROTEIN"/>
    <property type="match status" value="1"/>
</dbReference>
<evidence type="ECO:0000256" key="1">
    <source>
        <dbReference type="SAM" id="MobiDB-lite"/>
    </source>
</evidence>
<feature type="region of interest" description="Disordered" evidence="1">
    <location>
        <begin position="804"/>
        <end position="832"/>
    </location>
</feature>
<feature type="compositionally biased region" description="Polar residues" evidence="1">
    <location>
        <begin position="1"/>
        <end position="16"/>
    </location>
</feature>
<dbReference type="Pfam" id="PF16794">
    <property type="entry name" value="fn3_4"/>
    <property type="match status" value="1"/>
</dbReference>
<evidence type="ECO:0000259" key="2">
    <source>
        <dbReference type="PROSITE" id="PS50853"/>
    </source>
</evidence>
<feature type="compositionally biased region" description="Low complexity" evidence="1">
    <location>
        <begin position="532"/>
        <end position="546"/>
    </location>
</feature>
<reference evidence="3 4" key="1">
    <citation type="submission" date="2024-01" db="EMBL/GenBank/DDBJ databases">
        <title>The genome of the rayed Mediterranean limpet Patella caerulea (Linnaeus, 1758).</title>
        <authorList>
            <person name="Anh-Thu Weber A."/>
            <person name="Halstead-Nussloch G."/>
        </authorList>
    </citation>
    <scope>NUCLEOTIDE SEQUENCE [LARGE SCALE GENOMIC DNA]</scope>
    <source>
        <strain evidence="3">AATW-2023a</strain>
        <tissue evidence="3">Whole specimen</tissue>
    </source>
</reference>
<evidence type="ECO:0000313" key="4">
    <source>
        <dbReference type="Proteomes" id="UP001347796"/>
    </source>
</evidence>
<evidence type="ECO:0000313" key="3">
    <source>
        <dbReference type="EMBL" id="KAK6169117.1"/>
    </source>
</evidence>
<feature type="compositionally biased region" description="Low complexity" evidence="1">
    <location>
        <begin position="808"/>
        <end position="832"/>
    </location>
</feature>
<dbReference type="InterPro" id="IPR056565">
    <property type="entry name" value="Fn3_ATF7IP"/>
</dbReference>
<name>A0AAN8G3Q3_PATCE</name>
<dbReference type="PROSITE" id="PS50853">
    <property type="entry name" value="FN3"/>
    <property type="match status" value="1"/>
</dbReference>
<feature type="compositionally biased region" description="Polar residues" evidence="1">
    <location>
        <begin position="876"/>
        <end position="900"/>
    </location>
</feature>
<dbReference type="EMBL" id="JAZGQO010000015">
    <property type="protein sequence ID" value="KAK6169117.1"/>
    <property type="molecule type" value="Genomic_DNA"/>
</dbReference>
<feature type="region of interest" description="Disordered" evidence="1">
    <location>
        <begin position="1"/>
        <end position="40"/>
    </location>
</feature>
<dbReference type="PANTHER" id="PTHR21446:SF12">
    <property type="entry name" value="POTASSIUM CHANNEL TETRAMERIZATION DOMAIN CONTAINING 1"/>
    <property type="match status" value="1"/>
</dbReference>
<feature type="region of interest" description="Disordered" evidence="1">
    <location>
        <begin position="435"/>
        <end position="462"/>
    </location>
</feature>
<comment type="caution">
    <text evidence="3">The sequence shown here is derived from an EMBL/GenBank/DDBJ whole genome shotgun (WGS) entry which is preliminary data.</text>
</comment>
<proteinExistence type="predicted"/>
<feature type="compositionally biased region" description="Polar residues" evidence="1">
    <location>
        <begin position="27"/>
        <end position="40"/>
    </location>
</feature>
<dbReference type="InterPro" id="IPR036116">
    <property type="entry name" value="FN3_sf"/>
</dbReference>
<feature type="region of interest" description="Disordered" evidence="1">
    <location>
        <begin position="532"/>
        <end position="560"/>
    </location>
</feature>
<accession>A0AAN8G3Q3</accession>
<dbReference type="Proteomes" id="UP001347796">
    <property type="component" value="Unassembled WGS sequence"/>
</dbReference>
<feature type="region of interest" description="Disordered" evidence="1">
    <location>
        <begin position="875"/>
        <end position="902"/>
    </location>
</feature>
<dbReference type="SUPFAM" id="SSF49265">
    <property type="entry name" value="Fibronectin type III"/>
    <property type="match status" value="1"/>
</dbReference>
<dbReference type="InterPro" id="IPR003961">
    <property type="entry name" value="FN3_dom"/>
</dbReference>
<organism evidence="3 4">
    <name type="scientific">Patella caerulea</name>
    <name type="common">Rayed Mediterranean limpet</name>
    <dbReference type="NCBI Taxonomy" id="87958"/>
    <lineage>
        <taxon>Eukaryota</taxon>
        <taxon>Metazoa</taxon>
        <taxon>Spiralia</taxon>
        <taxon>Lophotrochozoa</taxon>
        <taxon>Mollusca</taxon>
        <taxon>Gastropoda</taxon>
        <taxon>Patellogastropoda</taxon>
        <taxon>Patelloidea</taxon>
        <taxon>Patellidae</taxon>
        <taxon>Patella</taxon>
    </lineage>
</organism>
<gene>
    <name evidence="3" type="ORF">SNE40_020231</name>
</gene>